<keyword evidence="2" id="KW-1185">Reference proteome</keyword>
<evidence type="ECO:0000313" key="1">
    <source>
        <dbReference type="EMBL" id="GMI20299.1"/>
    </source>
</evidence>
<comment type="caution">
    <text evidence="1">The sequence shown here is derived from an EMBL/GenBank/DDBJ whole genome shotgun (WGS) entry which is preliminary data.</text>
</comment>
<dbReference type="Proteomes" id="UP001165060">
    <property type="component" value="Unassembled WGS sequence"/>
</dbReference>
<proteinExistence type="predicted"/>
<protein>
    <submittedName>
        <fullName evidence="1">Uncharacterized protein</fullName>
    </submittedName>
</protein>
<name>A0ABQ6M623_9STRA</name>
<dbReference type="InterPro" id="IPR029058">
    <property type="entry name" value="AB_hydrolase_fold"/>
</dbReference>
<dbReference type="EMBL" id="BRYB01003767">
    <property type="protein sequence ID" value="GMI20299.1"/>
    <property type="molecule type" value="Genomic_DNA"/>
</dbReference>
<evidence type="ECO:0000313" key="2">
    <source>
        <dbReference type="Proteomes" id="UP001165060"/>
    </source>
</evidence>
<organism evidence="1 2">
    <name type="scientific">Tetraparma gracilis</name>
    <dbReference type="NCBI Taxonomy" id="2962635"/>
    <lineage>
        <taxon>Eukaryota</taxon>
        <taxon>Sar</taxon>
        <taxon>Stramenopiles</taxon>
        <taxon>Ochrophyta</taxon>
        <taxon>Bolidophyceae</taxon>
        <taxon>Parmales</taxon>
        <taxon>Triparmaceae</taxon>
        <taxon>Tetraparma</taxon>
    </lineage>
</organism>
<dbReference type="Gene3D" id="3.40.50.1820">
    <property type="entry name" value="alpha/beta hydrolase"/>
    <property type="match status" value="1"/>
</dbReference>
<reference evidence="1 2" key="1">
    <citation type="journal article" date="2023" name="Commun. Biol.">
        <title>Genome analysis of Parmales, the sister group of diatoms, reveals the evolutionary specialization of diatoms from phago-mixotrophs to photoautotrophs.</title>
        <authorList>
            <person name="Ban H."/>
            <person name="Sato S."/>
            <person name="Yoshikawa S."/>
            <person name="Yamada K."/>
            <person name="Nakamura Y."/>
            <person name="Ichinomiya M."/>
            <person name="Sato N."/>
            <person name="Blanc-Mathieu R."/>
            <person name="Endo H."/>
            <person name="Kuwata A."/>
            <person name="Ogata H."/>
        </authorList>
    </citation>
    <scope>NUCLEOTIDE SEQUENCE [LARGE SCALE GENOMIC DNA]</scope>
</reference>
<sequence length="240" mass="25900">EKLRTFLRALGSAKAPPQIIAHSNGGLLAYSLLNEDPTLAHSVIYAGSPFKGNFSFLGDLHRGKSNLLNKKHLSATVQASFPNVYNLLPLLPEEHSSSFARTDDGTNINLDFSSAQTFKQLRLIFPNYNADEFPKVEKHIQSCLDDAVRFKGEDTVEGFVNSPSRPFDDLAFDTVPGDSRFGVQICLPPPGCSCGKVVMTTKRHDKLLDDGAVIAGLLKEMREEKAGGGVDVAGVAIGGV</sequence>
<gene>
    <name evidence="1" type="ORF">TeGR_g4366</name>
</gene>
<dbReference type="SUPFAM" id="SSF53474">
    <property type="entry name" value="alpha/beta-Hydrolases"/>
    <property type="match status" value="1"/>
</dbReference>
<accession>A0ABQ6M623</accession>
<feature type="non-terminal residue" evidence="1">
    <location>
        <position position="1"/>
    </location>
</feature>